<dbReference type="InterPro" id="IPR041664">
    <property type="entry name" value="AAA_16"/>
</dbReference>
<dbReference type="Gene3D" id="3.40.50.300">
    <property type="entry name" value="P-loop containing nucleotide triphosphate hydrolases"/>
    <property type="match status" value="1"/>
</dbReference>
<evidence type="ECO:0000313" key="5">
    <source>
        <dbReference type="EMBL" id="RJO75137.1"/>
    </source>
</evidence>
<keyword evidence="6" id="KW-1185">Reference proteome</keyword>
<dbReference type="GO" id="GO:0003677">
    <property type="term" value="F:DNA binding"/>
    <property type="evidence" value="ECO:0007669"/>
    <property type="project" value="InterPro"/>
</dbReference>
<dbReference type="InterPro" id="IPR027417">
    <property type="entry name" value="P-loop_NTPase"/>
</dbReference>
<evidence type="ECO:0000259" key="4">
    <source>
        <dbReference type="PROSITE" id="PS50043"/>
    </source>
</evidence>
<dbReference type="Pfam" id="PF00196">
    <property type="entry name" value="GerE"/>
    <property type="match status" value="1"/>
</dbReference>
<evidence type="ECO:0000313" key="6">
    <source>
        <dbReference type="Proteomes" id="UP000266677"/>
    </source>
</evidence>
<name>A0A3A4L037_9NOCA</name>
<dbReference type="InterPro" id="IPR036388">
    <property type="entry name" value="WH-like_DNA-bd_sf"/>
</dbReference>
<dbReference type="AlphaFoldDB" id="A0A3A4L037"/>
<protein>
    <submittedName>
        <fullName evidence="5">LuxR family transcriptional regulator</fullName>
    </submittedName>
</protein>
<keyword evidence="2" id="KW-0067">ATP-binding</keyword>
<dbReference type="Pfam" id="PF13191">
    <property type="entry name" value="AAA_16"/>
    <property type="match status" value="1"/>
</dbReference>
<dbReference type="InterPro" id="IPR016032">
    <property type="entry name" value="Sig_transdc_resp-reg_C-effctor"/>
</dbReference>
<comment type="caution">
    <text evidence="5">The sequence shown here is derived from an EMBL/GenBank/DDBJ whole genome shotgun (WGS) entry which is preliminary data.</text>
</comment>
<dbReference type="EMBL" id="QZFU01000019">
    <property type="protein sequence ID" value="RJO75137.1"/>
    <property type="molecule type" value="Genomic_DNA"/>
</dbReference>
<proteinExistence type="predicted"/>
<evidence type="ECO:0000256" key="3">
    <source>
        <dbReference type="SAM" id="MobiDB-lite"/>
    </source>
</evidence>
<feature type="domain" description="HTH luxR-type" evidence="4">
    <location>
        <begin position="1106"/>
        <end position="1171"/>
    </location>
</feature>
<dbReference type="GO" id="GO:0004016">
    <property type="term" value="F:adenylate cyclase activity"/>
    <property type="evidence" value="ECO:0007669"/>
    <property type="project" value="TreeGrafter"/>
</dbReference>
<dbReference type="InterPro" id="IPR011990">
    <property type="entry name" value="TPR-like_helical_dom_sf"/>
</dbReference>
<dbReference type="PRINTS" id="PR00038">
    <property type="entry name" value="HTHLUXR"/>
</dbReference>
<dbReference type="GO" id="GO:0005737">
    <property type="term" value="C:cytoplasm"/>
    <property type="evidence" value="ECO:0007669"/>
    <property type="project" value="TreeGrafter"/>
</dbReference>
<dbReference type="PANTHER" id="PTHR16305:SF35">
    <property type="entry name" value="TRANSCRIPTIONAL ACTIVATOR DOMAIN"/>
    <property type="match status" value="1"/>
</dbReference>
<evidence type="ECO:0000256" key="1">
    <source>
        <dbReference type="ARBA" id="ARBA00022741"/>
    </source>
</evidence>
<dbReference type="Proteomes" id="UP000266677">
    <property type="component" value="Unassembled WGS sequence"/>
</dbReference>
<dbReference type="GO" id="GO:0006355">
    <property type="term" value="P:regulation of DNA-templated transcription"/>
    <property type="evidence" value="ECO:0007669"/>
    <property type="project" value="InterPro"/>
</dbReference>
<evidence type="ECO:0000256" key="2">
    <source>
        <dbReference type="ARBA" id="ARBA00022840"/>
    </source>
</evidence>
<sequence>MTIDPADHPETGLRRGAFGERVAGQHIVLVAGPLLEIRRETQEGARHALHRLLVGGVVGGAFGLGPIDLRHLVDGLGGGAVHRFGLRIHDRPLDDIDAVADLGASGVGLADIVHRLLRRRAAGQGHRQGHKHHREGASQPRRTLSHRCHPLRIHVPLHLAYHLDSDNPTWSKAGEHPWNHGIRSAQLRPRSYERHRQQRPLGLGRGPFTGRSVRIDPFVGRAHELTTLDAAYREPGSRVFLVEGPAGIGKSRLLTEFVRRARGLRTISVAATEYEQSTPRHLLLEIACALEVEPGVDTRDSVRRLRIALGSTPTALVVDDVHWADAQSLRVLAALLPRLPESACAVLAYRQEQLPAFGSALREVSYIAVPPLTAAEASALLPDVPPARRARLIEAAHGNPLYLQLLAELAPEDLDAAVRADDPALGRADHAALDRTIRAELANLPPRERLVAQAAAVCGATDNIELLCATAEVEATELSPAVDELARRGWMTVTGGTVAFRHPLIRTAAYRLAGPAWRAAAHGRAARMLRASDAPLLTRARHLEHALGGRDLLASAELLRAAEYALATAPATSARWIDAALRATPYRDETAQILHGQALLLSGSADKAREVLEPLLPNDDSSSRAPTEGAESSDAADRIDAAERLEPAGRDEVAEPVDVADPLDGRKVADRLGAAERAPVADRIQVADRVRATDGAAARSAAVLLYARCERILGRIDCARDLLAGDIARLGAGESGPAQLELAILELQDNNDDAAGARIGSLFESGAVRDPAIRAAALTLRSMGHLNRLELASAIADYRAAKREFARLTDTQLLDGIHAIAALGWMSYFLDDQRTGRAHIERAIDVGRRRGHSFILPELHAVHAYCLSKLGHYEQAMAAAEDAAETAVLYGYPGVAPLAGAMKLRILEETAPPEEVMGWWRTLDALPRPAMGWWRAVVDAALAEVASRFGNVFPGQAPEFDPMPHAAHPMQVVGFAVIAFRTVTLGDLDAAAAMVTWATEAADQLNLPWPQAEAARARAEYLCARGDLEGAQRAIEVAISAYAQAEMPVFRARAMLPAARIAGQRGDFATATALIAAARTEFAAVGAHQLINAATALQRRLAGHRSVSGATTLSEREREVAELAAGGLSNKDIAGRLYLSPRTVEDHLGRILRKLGLKGRAGIAHRLAELDSA</sequence>
<dbReference type="PROSITE" id="PS00622">
    <property type="entry name" value="HTH_LUXR_1"/>
    <property type="match status" value="1"/>
</dbReference>
<dbReference type="Gene3D" id="1.10.10.10">
    <property type="entry name" value="Winged helix-like DNA-binding domain superfamily/Winged helix DNA-binding domain"/>
    <property type="match status" value="1"/>
</dbReference>
<accession>A0A3A4L037</accession>
<gene>
    <name evidence="5" type="ORF">D5S18_17360</name>
</gene>
<dbReference type="SUPFAM" id="SSF52540">
    <property type="entry name" value="P-loop containing nucleoside triphosphate hydrolases"/>
    <property type="match status" value="1"/>
</dbReference>
<dbReference type="SUPFAM" id="SSF48452">
    <property type="entry name" value="TPR-like"/>
    <property type="match status" value="1"/>
</dbReference>
<feature type="region of interest" description="Disordered" evidence="3">
    <location>
        <begin position="121"/>
        <end position="143"/>
    </location>
</feature>
<dbReference type="SMART" id="SM00421">
    <property type="entry name" value="HTH_LUXR"/>
    <property type="match status" value="1"/>
</dbReference>
<keyword evidence="1" id="KW-0547">Nucleotide-binding</keyword>
<dbReference type="SUPFAM" id="SSF46894">
    <property type="entry name" value="C-terminal effector domain of the bipartite response regulators"/>
    <property type="match status" value="1"/>
</dbReference>
<organism evidence="5 6">
    <name type="scientific">Nocardia panacis</name>
    <dbReference type="NCBI Taxonomy" id="2340916"/>
    <lineage>
        <taxon>Bacteria</taxon>
        <taxon>Bacillati</taxon>
        <taxon>Actinomycetota</taxon>
        <taxon>Actinomycetes</taxon>
        <taxon>Mycobacteriales</taxon>
        <taxon>Nocardiaceae</taxon>
        <taxon>Nocardia</taxon>
    </lineage>
</organism>
<feature type="compositionally biased region" description="Basic residues" evidence="3">
    <location>
        <begin position="121"/>
        <end position="134"/>
    </location>
</feature>
<dbReference type="CDD" id="cd06170">
    <property type="entry name" value="LuxR_C_like"/>
    <property type="match status" value="1"/>
</dbReference>
<reference evidence="5 6" key="1">
    <citation type="submission" date="2018-09" db="EMBL/GenBank/DDBJ databases">
        <title>YIM PH21274 draft genome.</title>
        <authorList>
            <person name="Miao C."/>
        </authorList>
    </citation>
    <scope>NUCLEOTIDE SEQUENCE [LARGE SCALE GENOMIC DNA]</scope>
    <source>
        <strain evidence="5 6">YIM PH 21724</strain>
    </source>
</reference>
<dbReference type="GO" id="GO:0005524">
    <property type="term" value="F:ATP binding"/>
    <property type="evidence" value="ECO:0007669"/>
    <property type="project" value="UniProtKB-KW"/>
</dbReference>
<dbReference type="PROSITE" id="PS50043">
    <property type="entry name" value="HTH_LUXR_2"/>
    <property type="match status" value="1"/>
</dbReference>
<dbReference type="InterPro" id="IPR000792">
    <property type="entry name" value="Tscrpt_reg_LuxR_C"/>
</dbReference>
<feature type="region of interest" description="Disordered" evidence="3">
    <location>
        <begin position="614"/>
        <end position="638"/>
    </location>
</feature>
<dbReference type="PANTHER" id="PTHR16305">
    <property type="entry name" value="TESTICULAR SOLUBLE ADENYLYL CYCLASE"/>
    <property type="match status" value="1"/>
</dbReference>